<keyword evidence="1" id="KW-0472">Membrane</keyword>
<organism evidence="2 3">
    <name type="scientific">candidate division CPR2 bacterium GW2011_GWC2_39_10</name>
    <dbReference type="NCBI Taxonomy" id="1618345"/>
    <lineage>
        <taxon>Bacteria</taxon>
        <taxon>Bacteria division CPR2</taxon>
    </lineage>
</organism>
<dbReference type="EMBL" id="LBVV01000023">
    <property type="protein sequence ID" value="KKQ93277.1"/>
    <property type="molecule type" value="Genomic_DNA"/>
</dbReference>
<evidence type="ECO:0000313" key="2">
    <source>
        <dbReference type="EMBL" id="KKQ93277.1"/>
    </source>
</evidence>
<reference evidence="2 3" key="1">
    <citation type="journal article" date="2015" name="Nature">
        <title>rRNA introns, odd ribosomes, and small enigmatic genomes across a large radiation of phyla.</title>
        <authorList>
            <person name="Brown C.T."/>
            <person name="Hug L.A."/>
            <person name="Thomas B.C."/>
            <person name="Sharon I."/>
            <person name="Castelle C.J."/>
            <person name="Singh A."/>
            <person name="Wilkins M.J."/>
            <person name="Williams K.H."/>
            <person name="Banfield J.F."/>
        </authorList>
    </citation>
    <scope>NUCLEOTIDE SEQUENCE [LARGE SCALE GENOMIC DNA]</scope>
</reference>
<evidence type="ECO:0000313" key="3">
    <source>
        <dbReference type="Proteomes" id="UP000034207"/>
    </source>
</evidence>
<gene>
    <name evidence="2" type="ORF">UT18_C0023G0015</name>
</gene>
<feature type="transmembrane region" description="Helical" evidence="1">
    <location>
        <begin position="90"/>
        <end position="112"/>
    </location>
</feature>
<protein>
    <submittedName>
        <fullName evidence="2">Uncharacterized protein</fullName>
    </submittedName>
</protein>
<comment type="caution">
    <text evidence="2">The sequence shown here is derived from an EMBL/GenBank/DDBJ whole genome shotgun (WGS) entry which is preliminary data.</text>
</comment>
<dbReference type="AlphaFoldDB" id="A0A0G0LQD2"/>
<name>A0A0G0LQD2_UNCC2</name>
<feature type="transmembrane region" description="Helical" evidence="1">
    <location>
        <begin position="64"/>
        <end position="84"/>
    </location>
</feature>
<accession>A0A0G0LQD2</accession>
<dbReference type="Proteomes" id="UP000034207">
    <property type="component" value="Unassembled WGS sequence"/>
</dbReference>
<proteinExistence type="predicted"/>
<keyword evidence="1" id="KW-0812">Transmembrane</keyword>
<sequence>MKYTLREQKAEDIEQIIEKSLERICMKLIFRKTRRRVNKTGELSITEVAKATKKYNRFLSNMPYLGPIFLFFQLLALAPISVIPNTIVRYLLDTILILPIVLTMITLFLACFHNDLDPTDVYCEYLWQLETREEKEVMPQRK</sequence>
<keyword evidence="1" id="KW-1133">Transmembrane helix</keyword>
<evidence type="ECO:0000256" key="1">
    <source>
        <dbReference type="SAM" id="Phobius"/>
    </source>
</evidence>